<proteinExistence type="predicted"/>
<accession>A0A6F9E4J7</accession>
<evidence type="ECO:0000313" key="2">
    <source>
        <dbReference type="Proteomes" id="UP000502196"/>
    </source>
</evidence>
<organism evidence="1 2">
    <name type="scientific">Kyrpidia spormannii</name>
    <dbReference type="NCBI Taxonomy" id="2055160"/>
    <lineage>
        <taxon>Bacteria</taxon>
        <taxon>Bacillati</taxon>
        <taxon>Bacillota</taxon>
        <taxon>Bacilli</taxon>
        <taxon>Bacillales</taxon>
        <taxon>Alicyclobacillaceae</taxon>
        <taxon>Kyrpidia</taxon>
    </lineage>
</organism>
<sequence length="56" mass="6146">MDAAIDFTPVPLSYVDNKRIPEGVKGQALGGERTGAAEPERAIGQRQDFAPMCRKW</sequence>
<name>A0A6F9E4J7_9BACL</name>
<protein>
    <submittedName>
        <fullName evidence="1">Uncharacterized protein</fullName>
    </submittedName>
</protein>
<gene>
    <name evidence="1" type="ORF">COOX1_1532</name>
</gene>
<dbReference type="EMBL" id="LR792683">
    <property type="protein sequence ID" value="CAB3392681.1"/>
    <property type="molecule type" value="Genomic_DNA"/>
</dbReference>
<dbReference type="Proteomes" id="UP000502196">
    <property type="component" value="Chromosome"/>
</dbReference>
<dbReference type="AlphaFoldDB" id="A0A6F9E4J7"/>
<reference evidence="1 2" key="1">
    <citation type="submission" date="2020-04" db="EMBL/GenBank/DDBJ databases">
        <authorList>
            <person name="Hogendoorn C."/>
        </authorList>
    </citation>
    <scope>NUCLEOTIDE SEQUENCE [LARGE SCALE GENOMIC DNA]</scope>
    <source>
        <strain evidence="1">COOX1</strain>
    </source>
</reference>
<evidence type="ECO:0000313" key="1">
    <source>
        <dbReference type="EMBL" id="CAB3392681.1"/>
    </source>
</evidence>